<feature type="compositionally biased region" description="Polar residues" evidence="1">
    <location>
        <begin position="1"/>
        <end position="10"/>
    </location>
</feature>
<accession>A0A367M7N4</accession>
<dbReference type="AlphaFoldDB" id="A0A367M7N4"/>
<proteinExistence type="predicted"/>
<name>A0A367M7N4_PSEAI</name>
<protein>
    <submittedName>
        <fullName evidence="2">Uncharacterized protein</fullName>
    </submittedName>
</protein>
<comment type="caution">
    <text evidence="2">The sequence shown here is derived from an EMBL/GenBank/DDBJ whole genome shotgun (WGS) entry which is preliminary data.</text>
</comment>
<evidence type="ECO:0000256" key="1">
    <source>
        <dbReference type="SAM" id="MobiDB-lite"/>
    </source>
</evidence>
<reference evidence="2 3" key="1">
    <citation type="submission" date="2018-07" db="EMBL/GenBank/DDBJ databases">
        <title>Mechanisms of high-level aminoglycoside resistance among Gram-negative pathogens in Brazil.</title>
        <authorList>
            <person name="Ballaben A.S."/>
            <person name="Darini A.L.C."/>
            <person name="Doi Y."/>
        </authorList>
    </citation>
    <scope>NUCLEOTIDE SEQUENCE [LARGE SCALE GENOMIC DNA]</scope>
    <source>
        <strain evidence="2 3">B2-305</strain>
    </source>
</reference>
<organism evidence="2 3">
    <name type="scientific">Pseudomonas aeruginosa</name>
    <dbReference type="NCBI Taxonomy" id="287"/>
    <lineage>
        <taxon>Bacteria</taxon>
        <taxon>Pseudomonadati</taxon>
        <taxon>Pseudomonadota</taxon>
        <taxon>Gammaproteobacteria</taxon>
        <taxon>Pseudomonadales</taxon>
        <taxon>Pseudomonadaceae</taxon>
        <taxon>Pseudomonas</taxon>
    </lineage>
</organism>
<sequence length="61" mass="6532">MRTYPQFGQRSQRKHQMPDPASTSAGSAALLKMFGIHISAGALAAALNAAFGSYDQFKDCL</sequence>
<dbReference type="EMBL" id="QORE01000589">
    <property type="protein sequence ID" value="RCI73526.1"/>
    <property type="molecule type" value="Genomic_DNA"/>
</dbReference>
<dbReference type="Proteomes" id="UP000253594">
    <property type="component" value="Unassembled WGS sequence"/>
</dbReference>
<feature type="region of interest" description="Disordered" evidence="1">
    <location>
        <begin position="1"/>
        <end position="24"/>
    </location>
</feature>
<evidence type="ECO:0000313" key="3">
    <source>
        <dbReference type="Proteomes" id="UP000253594"/>
    </source>
</evidence>
<evidence type="ECO:0000313" key="2">
    <source>
        <dbReference type="EMBL" id="RCI73526.1"/>
    </source>
</evidence>
<gene>
    <name evidence="2" type="ORF">DT376_17810</name>
</gene>